<organism evidence="2 3">
    <name type="scientific">Podospora appendiculata</name>
    <dbReference type="NCBI Taxonomy" id="314037"/>
    <lineage>
        <taxon>Eukaryota</taxon>
        <taxon>Fungi</taxon>
        <taxon>Dikarya</taxon>
        <taxon>Ascomycota</taxon>
        <taxon>Pezizomycotina</taxon>
        <taxon>Sordariomycetes</taxon>
        <taxon>Sordariomycetidae</taxon>
        <taxon>Sordariales</taxon>
        <taxon>Podosporaceae</taxon>
        <taxon>Podospora</taxon>
    </lineage>
</organism>
<keyword evidence="3" id="KW-1185">Reference proteome</keyword>
<reference evidence="2" key="2">
    <citation type="submission" date="2023-06" db="EMBL/GenBank/DDBJ databases">
        <authorList>
            <consortium name="Lawrence Berkeley National Laboratory"/>
            <person name="Haridas S."/>
            <person name="Hensen N."/>
            <person name="Bonometti L."/>
            <person name="Westerberg I."/>
            <person name="Brannstrom I.O."/>
            <person name="Guillou S."/>
            <person name="Cros-Aarteil S."/>
            <person name="Calhoun S."/>
            <person name="Kuo A."/>
            <person name="Mondo S."/>
            <person name="Pangilinan J."/>
            <person name="Riley R."/>
            <person name="Labutti K."/>
            <person name="Andreopoulos B."/>
            <person name="Lipzen A."/>
            <person name="Chen C."/>
            <person name="Yanf M."/>
            <person name="Daum C."/>
            <person name="Ng V."/>
            <person name="Clum A."/>
            <person name="Steindorff A."/>
            <person name="Ohm R."/>
            <person name="Martin F."/>
            <person name="Silar P."/>
            <person name="Natvig D."/>
            <person name="Lalanne C."/>
            <person name="Gautier V."/>
            <person name="Ament-Velasquez S.L."/>
            <person name="Kruys A."/>
            <person name="Hutchinson M.I."/>
            <person name="Powell A.J."/>
            <person name="Barry K."/>
            <person name="Miller A.N."/>
            <person name="Grigoriev I.V."/>
            <person name="Debuchy R."/>
            <person name="Gladieux P."/>
            <person name="Thoren M.H."/>
            <person name="Johannesson H."/>
        </authorList>
    </citation>
    <scope>NUCLEOTIDE SEQUENCE</scope>
    <source>
        <strain evidence="2">CBS 314.62</strain>
    </source>
</reference>
<comment type="caution">
    <text evidence="2">The sequence shown here is derived from an EMBL/GenBank/DDBJ whole genome shotgun (WGS) entry which is preliminary data.</text>
</comment>
<sequence length="271" mass="29767">MFPAWLERSGYSKNTRSRLRGLITQIEDPRSFDVPELLLTLTARRRPRSTAASPTHSSSASTIDLEAVPAASDAFFALRPSRAGPSAVLPAPSSLSTPNSRGPYPPAIFNNEELTQAEVVSIQEFVEDYFEPSDPHSTVRTEAERDSILRELIHLKVDDFGSFYEFLLRARLLRLHLHQGDDYREALLARVLIKGLMAHNPALSARVLDFTNGESRSRRTNRLIDYIAREADGESDAGSGGSGHKSGSRSDDNDNGDDSGTLAGSQSPTRD</sequence>
<gene>
    <name evidence="2" type="ORF">B0T22DRAFT_521566</name>
</gene>
<name>A0AAE0X0S3_9PEZI</name>
<feature type="compositionally biased region" description="Polar residues" evidence="1">
    <location>
        <begin position="262"/>
        <end position="271"/>
    </location>
</feature>
<accession>A0AAE0X0S3</accession>
<dbReference type="Proteomes" id="UP001270362">
    <property type="component" value="Unassembled WGS sequence"/>
</dbReference>
<evidence type="ECO:0000313" key="3">
    <source>
        <dbReference type="Proteomes" id="UP001270362"/>
    </source>
</evidence>
<evidence type="ECO:0000313" key="2">
    <source>
        <dbReference type="EMBL" id="KAK3682341.1"/>
    </source>
</evidence>
<dbReference type="EMBL" id="JAULSO010000005">
    <property type="protein sequence ID" value="KAK3682341.1"/>
    <property type="molecule type" value="Genomic_DNA"/>
</dbReference>
<proteinExistence type="predicted"/>
<feature type="region of interest" description="Disordered" evidence="1">
    <location>
        <begin position="228"/>
        <end position="271"/>
    </location>
</feature>
<evidence type="ECO:0000256" key="1">
    <source>
        <dbReference type="SAM" id="MobiDB-lite"/>
    </source>
</evidence>
<reference evidence="2" key="1">
    <citation type="journal article" date="2023" name="Mol. Phylogenet. Evol.">
        <title>Genome-scale phylogeny and comparative genomics of the fungal order Sordariales.</title>
        <authorList>
            <person name="Hensen N."/>
            <person name="Bonometti L."/>
            <person name="Westerberg I."/>
            <person name="Brannstrom I.O."/>
            <person name="Guillou S."/>
            <person name="Cros-Aarteil S."/>
            <person name="Calhoun S."/>
            <person name="Haridas S."/>
            <person name="Kuo A."/>
            <person name="Mondo S."/>
            <person name="Pangilinan J."/>
            <person name="Riley R."/>
            <person name="LaButti K."/>
            <person name="Andreopoulos B."/>
            <person name="Lipzen A."/>
            <person name="Chen C."/>
            <person name="Yan M."/>
            <person name="Daum C."/>
            <person name="Ng V."/>
            <person name="Clum A."/>
            <person name="Steindorff A."/>
            <person name="Ohm R.A."/>
            <person name="Martin F."/>
            <person name="Silar P."/>
            <person name="Natvig D.O."/>
            <person name="Lalanne C."/>
            <person name="Gautier V."/>
            <person name="Ament-Velasquez S.L."/>
            <person name="Kruys A."/>
            <person name="Hutchinson M.I."/>
            <person name="Powell A.J."/>
            <person name="Barry K."/>
            <person name="Miller A.N."/>
            <person name="Grigoriev I.V."/>
            <person name="Debuchy R."/>
            <person name="Gladieux P."/>
            <person name="Hiltunen Thoren M."/>
            <person name="Johannesson H."/>
        </authorList>
    </citation>
    <scope>NUCLEOTIDE SEQUENCE</scope>
    <source>
        <strain evidence="2">CBS 314.62</strain>
    </source>
</reference>
<dbReference type="AlphaFoldDB" id="A0AAE0X0S3"/>
<protein>
    <submittedName>
        <fullName evidence="2">Uncharacterized protein</fullName>
    </submittedName>
</protein>